<protein>
    <submittedName>
        <fullName evidence="1">Uncharacterized protein</fullName>
    </submittedName>
</protein>
<evidence type="ECO:0000313" key="2">
    <source>
        <dbReference type="Proteomes" id="UP000243797"/>
    </source>
</evidence>
<name>A0A2K1QRU0_9PEZI</name>
<accession>A0A2K1QRU0</accession>
<dbReference type="STRING" id="2082308.A0A2K1QRU0"/>
<evidence type="ECO:0000313" key="1">
    <source>
        <dbReference type="EMBL" id="PNS17794.1"/>
    </source>
</evidence>
<dbReference type="OrthoDB" id="4226666at2759"/>
<organism evidence="1 2">
    <name type="scientific">Sphaceloma murrayae</name>
    <dbReference type="NCBI Taxonomy" id="2082308"/>
    <lineage>
        <taxon>Eukaryota</taxon>
        <taxon>Fungi</taxon>
        <taxon>Dikarya</taxon>
        <taxon>Ascomycota</taxon>
        <taxon>Pezizomycotina</taxon>
        <taxon>Dothideomycetes</taxon>
        <taxon>Dothideomycetidae</taxon>
        <taxon>Myriangiales</taxon>
        <taxon>Elsinoaceae</taxon>
        <taxon>Sphaceloma</taxon>
    </lineage>
</organism>
<gene>
    <name evidence="1" type="ORF">CAC42_3189</name>
</gene>
<keyword evidence="2" id="KW-1185">Reference proteome</keyword>
<sequence length="314" mass="36549">MNEGGSTQPKRYRSPCLALINMRQDEYVRFDQFVDEVVSQHSEQFATKCFEDEHVFQQEALRLLCKLYRERPPNDENLHLMLHQALRLLVVTRIMSNVISIPLDHFRSIAPQLSQIAQPQDYGAFVVPRVAAYQLKYYFSQIRNEAYIKVLKYMHGRFRAGEDKKATWIIMFCLVLVMAMVLEDCQQLIHIRGEARINRGQKEAFTARTEAALECRNIDNQFGFLVNIFHCKYRKKNAQFARLSDYTASRPQDGPEITFIHGLQNLMAQEAEYLREQNNVVIPPSNITKYTSRLIARFLDNFMGLQLGSQGRDA</sequence>
<dbReference type="EMBL" id="NKHZ01000049">
    <property type="protein sequence ID" value="PNS17794.1"/>
    <property type="molecule type" value="Genomic_DNA"/>
</dbReference>
<reference evidence="1 2" key="1">
    <citation type="submission" date="2017-06" db="EMBL/GenBank/DDBJ databases">
        <title>Draft genome sequence of a variant of Elsinoe murrayae.</title>
        <authorList>
            <person name="Cheng Q."/>
        </authorList>
    </citation>
    <scope>NUCLEOTIDE SEQUENCE [LARGE SCALE GENOMIC DNA]</scope>
    <source>
        <strain evidence="1 2">CQ-2017a</strain>
    </source>
</reference>
<dbReference type="InParanoid" id="A0A2K1QRU0"/>
<dbReference type="Proteomes" id="UP000243797">
    <property type="component" value="Unassembled WGS sequence"/>
</dbReference>
<proteinExistence type="predicted"/>
<comment type="caution">
    <text evidence="1">The sequence shown here is derived from an EMBL/GenBank/DDBJ whole genome shotgun (WGS) entry which is preliminary data.</text>
</comment>
<dbReference type="AlphaFoldDB" id="A0A2K1QRU0"/>